<gene>
    <name evidence="2" type="ORF">QTG54_009373</name>
</gene>
<evidence type="ECO:0000313" key="3">
    <source>
        <dbReference type="Proteomes" id="UP001224775"/>
    </source>
</evidence>
<dbReference type="EMBL" id="JATAAI010000017">
    <property type="protein sequence ID" value="KAK1739614.1"/>
    <property type="molecule type" value="Genomic_DNA"/>
</dbReference>
<dbReference type="Gene3D" id="6.10.140.530">
    <property type="match status" value="4"/>
</dbReference>
<dbReference type="PANTHER" id="PTHR33418:SF1">
    <property type="entry name" value="HELICASE-ASSOCIATED DOMAIN-CONTAINING PROTEIN"/>
    <property type="match status" value="1"/>
</dbReference>
<evidence type="ECO:0000313" key="2">
    <source>
        <dbReference type="EMBL" id="KAK1739614.1"/>
    </source>
</evidence>
<keyword evidence="2" id="KW-0378">Hydrolase</keyword>
<proteinExistence type="predicted"/>
<evidence type="ECO:0000259" key="1">
    <source>
        <dbReference type="Pfam" id="PF03457"/>
    </source>
</evidence>
<sequence>MMDDAAAAAEFVAADVPVADTNATAEPILLQEASEGLINFEYIITELQSWQSENNGSLAIPSSHPALMRIIDSITDTTLESLATKRWEDQLLALTSYKQRYGTCDVPLNHPTLGTWAAEQRNQYRAYEQQLPTPLTAERYEKLKNIGITINRWEKRLVELKAYRAEHGHCDVPIDHPSGLGIWVSTQREHAHWNRDEMPKERIESLDAVGFNWNRWGHSRTKNRQDAWETQFIKLNEFIQEQGHSNISQHDKQNGKLGKWVKNQRYEYRKFMNKGLGPSRLGRDRIEKLESIGFQWRLRPEIIPWETRFEHLKEYKSQHGDCRIPLDHAELGKWAKYQRDQFSAFQKGRPSKITKKKYDLLQSIGFEESIDENVDNFVGEATASAIMSEEQKKKRAAADKTDESQYAGGLVAQPNLFVNHAGQQQYAEHHFYPGGQGIGGQAYDAYAQHPSYQQNFGGSSY</sequence>
<keyword evidence="2" id="KW-0347">Helicase</keyword>
<dbReference type="GO" id="GO:0004386">
    <property type="term" value="F:helicase activity"/>
    <property type="evidence" value="ECO:0007669"/>
    <property type="project" value="UniProtKB-KW"/>
</dbReference>
<dbReference type="InterPro" id="IPR005114">
    <property type="entry name" value="Helicase_assoc"/>
</dbReference>
<dbReference type="Proteomes" id="UP001224775">
    <property type="component" value="Unassembled WGS sequence"/>
</dbReference>
<feature type="domain" description="Helicase-associated" evidence="1">
    <location>
        <begin position="304"/>
        <end position="366"/>
    </location>
</feature>
<keyword evidence="3" id="KW-1185">Reference proteome</keyword>
<accession>A0AAD8Y4P0</accession>
<name>A0AAD8Y4P0_9STRA</name>
<dbReference type="Pfam" id="PF03457">
    <property type="entry name" value="HA"/>
    <property type="match status" value="4"/>
</dbReference>
<dbReference type="PANTHER" id="PTHR33418">
    <property type="entry name" value="HELICASE-ASSOCIATED"/>
    <property type="match status" value="1"/>
</dbReference>
<feature type="domain" description="Helicase-associated" evidence="1">
    <location>
        <begin position="225"/>
        <end position="294"/>
    </location>
</feature>
<keyword evidence="2" id="KW-0547">Nucleotide-binding</keyword>
<feature type="domain" description="Helicase-associated" evidence="1">
    <location>
        <begin position="84"/>
        <end position="147"/>
    </location>
</feature>
<comment type="caution">
    <text evidence="2">The sequence shown here is derived from an EMBL/GenBank/DDBJ whole genome shotgun (WGS) entry which is preliminary data.</text>
</comment>
<reference evidence="2" key="1">
    <citation type="submission" date="2023-06" db="EMBL/GenBank/DDBJ databases">
        <title>Survivors Of The Sea: Transcriptome response of Skeletonema marinoi to long-term dormancy.</title>
        <authorList>
            <person name="Pinder M.I.M."/>
            <person name="Kourtchenko O."/>
            <person name="Robertson E.K."/>
            <person name="Larsson T."/>
            <person name="Maumus F."/>
            <person name="Osuna-Cruz C.M."/>
            <person name="Vancaester E."/>
            <person name="Stenow R."/>
            <person name="Vandepoele K."/>
            <person name="Ploug H."/>
            <person name="Bruchert V."/>
            <person name="Godhe A."/>
            <person name="Topel M."/>
        </authorList>
    </citation>
    <scope>NUCLEOTIDE SEQUENCE</scope>
    <source>
        <strain evidence="2">R05AC</strain>
    </source>
</reference>
<dbReference type="AlphaFoldDB" id="A0AAD8Y4P0"/>
<protein>
    <submittedName>
        <fullName evidence="2">Helicase-associated domain-containing protein</fullName>
    </submittedName>
</protein>
<keyword evidence="2" id="KW-0067">ATP-binding</keyword>
<feature type="domain" description="Helicase-associated" evidence="1">
    <location>
        <begin position="152"/>
        <end position="211"/>
    </location>
</feature>
<organism evidence="2 3">
    <name type="scientific">Skeletonema marinoi</name>
    <dbReference type="NCBI Taxonomy" id="267567"/>
    <lineage>
        <taxon>Eukaryota</taxon>
        <taxon>Sar</taxon>
        <taxon>Stramenopiles</taxon>
        <taxon>Ochrophyta</taxon>
        <taxon>Bacillariophyta</taxon>
        <taxon>Coscinodiscophyceae</taxon>
        <taxon>Thalassiosirophycidae</taxon>
        <taxon>Thalassiosirales</taxon>
        <taxon>Skeletonemataceae</taxon>
        <taxon>Skeletonema</taxon>
        <taxon>Skeletonema marinoi-dohrnii complex</taxon>
    </lineage>
</organism>